<evidence type="ECO:0000313" key="7">
    <source>
        <dbReference type="EMBL" id="MFC7317972.1"/>
    </source>
</evidence>
<keyword evidence="1 5" id="KW-1277">Toxin-antitoxin system</keyword>
<comment type="cofactor">
    <cofactor evidence="5">
        <name>Mg(2+)</name>
        <dbReference type="ChEBI" id="CHEBI:18420"/>
    </cofactor>
</comment>
<gene>
    <name evidence="5" type="primary">vapC</name>
    <name evidence="7" type="ORF">ACFQPE_14385</name>
</gene>
<accession>A0ABD6AC66</accession>
<name>A0ABD6AC66_9EURY</name>
<dbReference type="EMBL" id="JBHTBF010000002">
    <property type="protein sequence ID" value="MFC7317972.1"/>
    <property type="molecule type" value="Genomic_DNA"/>
</dbReference>
<keyword evidence="8" id="KW-1185">Reference proteome</keyword>
<keyword evidence="3 5" id="KW-0479">Metal-binding</keyword>
<feature type="binding site" evidence="5">
    <location>
        <position position="6"/>
    </location>
    <ligand>
        <name>Mg(2+)</name>
        <dbReference type="ChEBI" id="CHEBI:18420"/>
    </ligand>
</feature>
<keyword evidence="2 5" id="KW-0540">Nuclease</keyword>
<proteinExistence type="inferred from homology"/>
<dbReference type="Proteomes" id="UP001596547">
    <property type="component" value="Unassembled WGS sequence"/>
</dbReference>
<dbReference type="Gene3D" id="3.40.50.1010">
    <property type="entry name" value="5'-nuclease"/>
    <property type="match status" value="1"/>
</dbReference>
<dbReference type="GeneID" id="79315345"/>
<evidence type="ECO:0000256" key="4">
    <source>
        <dbReference type="ARBA" id="ARBA00022801"/>
    </source>
</evidence>
<evidence type="ECO:0000256" key="1">
    <source>
        <dbReference type="ARBA" id="ARBA00022649"/>
    </source>
</evidence>
<dbReference type="PANTHER" id="PTHR42188">
    <property type="entry name" value="23S RRNA-SPECIFIC ENDONUCLEASE VAPC20"/>
    <property type="match status" value="1"/>
</dbReference>
<evidence type="ECO:0000256" key="3">
    <source>
        <dbReference type="ARBA" id="ARBA00022723"/>
    </source>
</evidence>
<dbReference type="InterPro" id="IPR029060">
    <property type="entry name" value="PIN-like_dom_sf"/>
</dbReference>
<evidence type="ECO:0000256" key="5">
    <source>
        <dbReference type="HAMAP-Rule" id="MF_00265"/>
    </source>
</evidence>
<dbReference type="GO" id="GO:0090729">
    <property type="term" value="F:toxin activity"/>
    <property type="evidence" value="ECO:0007669"/>
    <property type="project" value="UniProtKB-KW"/>
</dbReference>
<dbReference type="SUPFAM" id="SSF88723">
    <property type="entry name" value="PIN domain-like"/>
    <property type="match status" value="1"/>
</dbReference>
<protein>
    <recommendedName>
        <fullName evidence="5">Ribonuclease VapC</fullName>
        <shortName evidence="5">RNase VapC</shortName>
        <ecNumber evidence="5">3.1.-.-</ecNumber>
    </recommendedName>
    <alternativeName>
        <fullName evidence="5">Putative toxin VapC</fullName>
    </alternativeName>
</protein>
<dbReference type="GO" id="GO:0016787">
    <property type="term" value="F:hydrolase activity"/>
    <property type="evidence" value="ECO:0007669"/>
    <property type="project" value="UniProtKB-KW"/>
</dbReference>
<feature type="binding site" evidence="5">
    <location>
        <position position="109"/>
    </location>
    <ligand>
        <name>Mg(2+)</name>
        <dbReference type="ChEBI" id="CHEBI:18420"/>
    </ligand>
</feature>
<dbReference type="Pfam" id="PF01850">
    <property type="entry name" value="PIN"/>
    <property type="match status" value="1"/>
</dbReference>
<comment type="function">
    <text evidence="5">Toxic component of a toxin-antitoxin (TA) system. An RNase.</text>
</comment>
<evidence type="ECO:0000313" key="8">
    <source>
        <dbReference type="Proteomes" id="UP001596547"/>
    </source>
</evidence>
<dbReference type="HAMAP" id="MF_00265">
    <property type="entry name" value="VapC_Nob1"/>
    <property type="match status" value="1"/>
</dbReference>
<keyword evidence="4 5" id="KW-0378">Hydrolase</keyword>
<keyword evidence="5" id="KW-0800">Toxin</keyword>
<dbReference type="InterPro" id="IPR022907">
    <property type="entry name" value="VapC_family"/>
</dbReference>
<evidence type="ECO:0000259" key="6">
    <source>
        <dbReference type="Pfam" id="PF01850"/>
    </source>
</evidence>
<reference evidence="7 8" key="1">
    <citation type="journal article" date="2019" name="Int. J. Syst. Evol. Microbiol.">
        <title>The Global Catalogue of Microorganisms (GCM) 10K type strain sequencing project: providing services to taxonomists for standard genome sequencing and annotation.</title>
        <authorList>
            <consortium name="The Broad Institute Genomics Platform"/>
            <consortium name="The Broad Institute Genome Sequencing Center for Infectious Disease"/>
            <person name="Wu L."/>
            <person name="Ma J."/>
        </authorList>
    </citation>
    <scope>NUCLEOTIDE SEQUENCE [LARGE SCALE GENOMIC DNA]</scope>
    <source>
        <strain evidence="7 8">PSR21</strain>
    </source>
</reference>
<dbReference type="PANTHER" id="PTHR42188:SF1">
    <property type="entry name" value="23S RRNA-SPECIFIC ENDONUCLEASE VAPC20"/>
    <property type="match status" value="1"/>
</dbReference>
<feature type="domain" description="PIN" evidence="6">
    <location>
        <begin position="3"/>
        <end position="132"/>
    </location>
</feature>
<dbReference type="RefSeq" id="WP_276302793.1">
    <property type="nucleotide sequence ID" value="NZ_CP119992.1"/>
</dbReference>
<dbReference type="AlphaFoldDB" id="A0ABD6AC66"/>
<evidence type="ECO:0000256" key="2">
    <source>
        <dbReference type="ARBA" id="ARBA00022722"/>
    </source>
</evidence>
<dbReference type="InterPro" id="IPR002716">
    <property type="entry name" value="PIN_dom"/>
</dbReference>
<sequence>MSVFVDTGVFYAHHDTDASRHDVGVAALNRVLRSAAFGRAVTSDYVYDEVVTLTHRRTGRIEDAVELGRRIRGDGYPEAIDLRYFTPTLFDEAVEAYERYSDHGLSFTDATIVAMVDRHDIDSVLSFDDGFDGVIDRLAPETVAGGE</sequence>
<dbReference type="EC" id="3.1.-.-" evidence="5"/>
<organism evidence="7 8">
    <name type="scientific">Halomarina halobia</name>
    <dbReference type="NCBI Taxonomy" id="3033386"/>
    <lineage>
        <taxon>Archaea</taxon>
        <taxon>Methanobacteriati</taxon>
        <taxon>Methanobacteriota</taxon>
        <taxon>Stenosarchaea group</taxon>
        <taxon>Halobacteria</taxon>
        <taxon>Halobacteriales</taxon>
        <taxon>Natronomonadaceae</taxon>
        <taxon>Halomarina</taxon>
    </lineage>
</organism>
<dbReference type="GO" id="GO:0000287">
    <property type="term" value="F:magnesium ion binding"/>
    <property type="evidence" value="ECO:0007669"/>
    <property type="project" value="UniProtKB-UniRule"/>
</dbReference>
<dbReference type="InterPro" id="IPR039018">
    <property type="entry name" value="VapC20-like"/>
</dbReference>
<comment type="caution">
    <text evidence="7">The sequence shown here is derived from an EMBL/GenBank/DDBJ whole genome shotgun (WGS) entry which is preliminary data.</text>
</comment>
<comment type="similarity">
    <text evidence="5">Belongs to the PINc/VapC protein family.</text>
</comment>
<keyword evidence="5" id="KW-0460">Magnesium</keyword>
<dbReference type="GO" id="GO:0004518">
    <property type="term" value="F:nuclease activity"/>
    <property type="evidence" value="ECO:0007669"/>
    <property type="project" value="UniProtKB-KW"/>
</dbReference>